<organism evidence="2 3">
    <name type="scientific">Candidatus Nephthysia bennettiae</name>
    <dbReference type="NCBI Taxonomy" id="3127016"/>
    <lineage>
        <taxon>Bacteria</taxon>
        <taxon>Bacillati</taxon>
        <taxon>Candidatus Dormiibacterota</taxon>
        <taxon>Candidatus Dormibacteria</taxon>
        <taxon>Candidatus Dormibacterales</taxon>
        <taxon>Candidatus Dormibacteraceae</taxon>
        <taxon>Candidatus Nephthysia</taxon>
    </lineage>
</organism>
<keyword evidence="1" id="KW-1133">Transmembrane helix</keyword>
<dbReference type="Proteomes" id="UP000612893">
    <property type="component" value="Unassembled WGS sequence"/>
</dbReference>
<comment type="caution">
    <text evidence="2">The sequence shown here is derived from an EMBL/GenBank/DDBJ whole genome shotgun (WGS) entry which is preliminary data.</text>
</comment>
<protein>
    <submittedName>
        <fullName evidence="2">Uncharacterized protein</fullName>
    </submittedName>
</protein>
<sequence length="94" mass="10018">MFLKLLHRLHVPSDAAYGLALASIAGSIAIWAKRNEKNSANAERLGIFIGLWAPTFMIIGNGLHVEEAQSAQLEAEADTFAAKSREAAQALGVS</sequence>
<keyword evidence="3" id="KW-1185">Reference proteome</keyword>
<keyword evidence="1" id="KW-0812">Transmembrane</keyword>
<reference evidence="2" key="1">
    <citation type="submission" date="2020-10" db="EMBL/GenBank/DDBJ databases">
        <title>Ca. Dormibacterota MAGs.</title>
        <authorList>
            <person name="Montgomery K."/>
        </authorList>
    </citation>
    <scope>NUCLEOTIDE SEQUENCE [LARGE SCALE GENOMIC DNA]</scope>
    <source>
        <strain evidence="2">SC8812_S17_10</strain>
    </source>
</reference>
<dbReference type="RefSeq" id="WP_338202785.1">
    <property type="nucleotide sequence ID" value="NZ_JAEKNR010000146.1"/>
</dbReference>
<name>A0A934K3H9_9BACT</name>
<feature type="transmembrane region" description="Helical" evidence="1">
    <location>
        <begin position="45"/>
        <end position="63"/>
    </location>
</feature>
<dbReference type="EMBL" id="JAEKNR010000146">
    <property type="protein sequence ID" value="MBJ7599289.1"/>
    <property type="molecule type" value="Genomic_DNA"/>
</dbReference>
<accession>A0A934K3H9</accession>
<dbReference type="AlphaFoldDB" id="A0A934K3H9"/>
<gene>
    <name evidence="2" type="ORF">JF922_14590</name>
</gene>
<proteinExistence type="predicted"/>
<evidence type="ECO:0000313" key="3">
    <source>
        <dbReference type="Proteomes" id="UP000612893"/>
    </source>
</evidence>
<evidence type="ECO:0000256" key="1">
    <source>
        <dbReference type="SAM" id="Phobius"/>
    </source>
</evidence>
<keyword evidence="1" id="KW-0472">Membrane</keyword>
<feature type="transmembrane region" description="Helical" evidence="1">
    <location>
        <begin position="15"/>
        <end position="33"/>
    </location>
</feature>
<evidence type="ECO:0000313" key="2">
    <source>
        <dbReference type="EMBL" id="MBJ7599289.1"/>
    </source>
</evidence>